<feature type="transmembrane region" description="Helical" evidence="6">
    <location>
        <begin position="224"/>
        <end position="249"/>
    </location>
</feature>
<dbReference type="GeneID" id="11470080"/>
<dbReference type="GO" id="GO:0016020">
    <property type="term" value="C:membrane"/>
    <property type="evidence" value="ECO:0007669"/>
    <property type="project" value="UniProtKB-SubCell"/>
</dbReference>
<evidence type="ECO:0000313" key="10">
    <source>
        <dbReference type="Proteomes" id="UP000006790"/>
    </source>
</evidence>
<evidence type="ECO:0000313" key="9">
    <source>
        <dbReference type="EMBL" id="AET39474.1"/>
    </source>
</evidence>
<keyword evidence="2 6" id="KW-0812">Transmembrane</keyword>
<keyword evidence="3 6" id="KW-1133">Transmembrane helix</keyword>
<dbReference type="EMBL" id="CP002500">
    <property type="protein sequence ID" value="AET39474.1"/>
    <property type="molecule type" value="Genomic_DNA"/>
</dbReference>
<gene>
    <name evidence="9" type="ordered locus">Ecym_4425</name>
</gene>
<protein>
    <recommendedName>
        <fullName evidence="8">V-type proton ATPase subunit S1/VOA1 transmembrane domain-containing protein</fullName>
    </recommendedName>
</protein>
<name>G8JTX1_ERECY</name>
<keyword evidence="7" id="KW-0732">Signal</keyword>
<evidence type="ECO:0000259" key="8">
    <source>
        <dbReference type="Pfam" id="PF20520"/>
    </source>
</evidence>
<evidence type="ECO:0000256" key="3">
    <source>
        <dbReference type="ARBA" id="ARBA00022989"/>
    </source>
</evidence>
<evidence type="ECO:0000256" key="6">
    <source>
        <dbReference type="SAM" id="Phobius"/>
    </source>
</evidence>
<proteinExistence type="predicted"/>
<feature type="domain" description="V-type proton ATPase subunit S1/VOA1 transmembrane" evidence="8">
    <location>
        <begin position="220"/>
        <end position="258"/>
    </location>
</feature>
<evidence type="ECO:0000256" key="5">
    <source>
        <dbReference type="SAM" id="MobiDB-lite"/>
    </source>
</evidence>
<dbReference type="InterPro" id="IPR046756">
    <property type="entry name" value="VAS1/VOA1_TM"/>
</dbReference>
<dbReference type="KEGG" id="erc:Ecym_4425"/>
<evidence type="ECO:0000256" key="4">
    <source>
        <dbReference type="ARBA" id="ARBA00023136"/>
    </source>
</evidence>
<dbReference type="RefSeq" id="XP_003646291.1">
    <property type="nucleotide sequence ID" value="XM_003646243.1"/>
</dbReference>
<dbReference type="OrthoDB" id="9985059at2759"/>
<feature type="signal peptide" evidence="7">
    <location>
        <begin position="1"/>
        <end position="18"/>
    </location>
</feature>
<dbReference type="eggNOG" id="ENOG502S5C0">
    <property type="taxonomic scope" value="Eukaryota"/>
</dbReference>
<dbReference type="OMA" id="HINSKDY"/>
<keyword evidence="4 6" id="KW-0472">Membrane</keyword>
<comment type="subcellular location">
    <subcellularLocation>
        <location evidence="1">Membrane</location>
        <topology evidence="1">Single-pass membrane protein</topology>
    </subcellularLocation>
</comment>
<keyword evidence="10" id="KW-1185">Reference proteome</keyword>
<evidence type="ECO:0000256" key="1">
    <source>
        <dbReference type="ARBA" id="ARBA00004167"/>
    </source>
</evidence>
<feature type="chain" id="PRO_5003510919" description="V-type proton ATPase subunit S1/VOA1 transmembrane domain-containing protein" evidence="7">
    <location>
        <begin position="19"/>
        <end position="267"/>
    </location>
</feature>
<dbReference type="AlphaFoldDB" id="G8JTX1"/>
<reference evidence="10" key="1">
    <citation type="journal article" date="2012" name="G3 (Bethesda)">
        <title>Pichia sorbitophila, an interspecies yeast hybrid reveals early steps of genome resolution following polyploidization.</title>
        <authorList>
            <person name="Leh Louis V."/>
            <person name="Despons L."/>
            <person name="Friedrich A."/>
            <person name="Martin T."/>
            <person name="Durrens P."/>
            <person name="Casaregola S."/>
            <person name="Neuveglise C."/>
            <person name="Fairhead C."/>
            <person name="Marck C."/>
            <person name="Cruz J.A."/>
            <person name="Straub M.L."/>
            <person name="Kugler V."/>
            <person name="Sacerdot C."/>
            <person name="Uzunov Z."/>
            <person name="Thierry A."/>
            <person name="Weiss S."/>
            <person name="Bleykasten C."/>
            <person name="De Montigny J."/>
            <person name="Jacques N."/>
            <person name="Jung P."/>
            <person name="Lemaire M."/>
            <person name="Mallet S."/>
            <person name="Morel G."/>
            <person name="Richard G.F."/>
            <person name="Sarkar A."/>
            <person name="Savel G."/>
            <person name="Schacherer J."/>
            <person name="Seret M.L."/>
            <person name="Talla E."/>
            <person name="Samson G."/>
            <person name="Jubin C."/>
            <person name="Poulain J."/>
            <person name="Vacherie B."/>
            <person name="Barbe V."/>
            <person name="Pelletier E."/>
            <person name="Sherman D.J."/>
            <person name="Westhof E."/>
            <person name="Weissenbach J."/>
            <person name="Baret P.V."/>
            <person name="Wincker P."/>
            <person name="Gaillardin C."/>
            <person name="Dujon B."/>
            <person name="Souciet J.L."/>
        </authorList>
    </citation>
    <scope>NUCLEOTIDE SEQUENCE [LARGE SCALE GENOMIC DNA]</scope>
    <source>
        <strain evidence="10">CBS 270.75 / DBVPG 7215 / KCTC 17166 / NRRL Y-17582</strain>
    </source>
</reference>
<dbReference type="Pfam" id="PF20520">
    <property type="entry name" value="Ac45-VOA1_TM"/>
    <property type="match status" value="1"/>
</dbReference>
<feature type="region of interest" description="Disordered" evidence="5">
    <location>
        <begin position="177"/>
        <end position="211"/>
    </location>
</feature>
<dbReference type="InParanoid" id="G8JTX1"/>
<evidence type="ECO:0000256" key="2">
    <source>
        <dbReference type="ARBA" id="ARBA00022692"/>
    </source>
</evidence>
<dbReference type="STRING" id="931890.G8JTX1"/>
<evidence type="ECO:0000256" key="7">
    <source>
        <dbReference type="SAM" id="SignalP"/>
    </source>
</evidence>
<organism evidence="9 10">
    <name type="scientific">Eremothecium cymbalariae (strain CBS 270.75 / DBVPG 7215 / KCTC 17166 / NRRL Y-17582)</name>
    <name type="common">Yeast</name>
    <dbReference type="NCBI Taxonomy" id="931890"/>
    <lineage>
        <taxon>Eukaryota</taxon>
        <taxon>Fungi</taxon>
        <taxon>Dikarya</taxon>
        <taxon>Ascomycota</taxon>
        <taxon>Saccharomycotina</taxon>
        <taxon>Saccharomycetes</taxon>
        <taxon>Saccharomycetales</taxon>
        <taxon>Saccharomycetaceae</taxon>
        <taxon>Eremothecium</taxon>
    </lineage>
</organism>
<sequence length="267" mass="29991">MYLGLFLQLLSLVNAVYATISLVSVESERYREHFKSTGVSGLSQFLKHVSAEEPVIILKFDKFNLYGEFASSRGGQYPFLEDYLDSDSHLVLNNDEDISQQDSYSSIEIAQLPEHVTDGIKLKIKDTSDVLLMRFSEGQYNLDMLDRFLLETYQHFGELVPKLGSLVFQFPEHDSKSSDFSVSNMAKKSPEEQDSGSIGITKVQDEDTDADKSKDELSKTWTEGLLSCLLVSLLLLFILVVATSWVLSLDISYGALEKSTNPLKKTN</sequence>
<dbReference type="Proteomes" id="UP000006790">
    <property type="component" value="Chromosome 4"/>
</dbReference>
<accession>G8JTX1</accession>
<dbReference type="HOGENOM" id="CLU_1050442_0_0_1"/>
<dbReference type="FunCoup" id="G8JTX1">
    <property type="interactions" value="41"/>
</dbReference>